<evidence type="ECO:0000256" key="17">
    <source>
        <dbReference type="SAM" id="Phobius"/>
    </source>
</evidence>
<keyword evidence="6 17" id="KW-0812">Transmembrane</keyword>
<dbReference type="InterPro" id="IPR005467">
    <property type="entry name" value="His_kinase_dom"/>
</dbReference>
<keyword evidence="4 15" id="KW-0597">Phosphoprotein</keyword>
<evidence type="ECO:0000256" key="3">
    <source>
        <dbReference type="ARBA" id="ARBA00012438"/>
    </source>
</evidence>
<feature type="modified residue" description="4-aspartylphosphate" evidence="15">
    <location>
        <position position="825"/>
    </location>
</feature>
<feature type="transmembrane region" description="Helical" evidence="17">
    <location>
        <begin position="12"/>
        <end position="32"/>
    </location>
</feature>
<comment type="catalytic activity">
    <reaction evidence="1">
        <text>ATP + protein L-histidine = ADP + protein N-phospho-L-histidine.</text>
        <dbReference type="EC" id="2.7.13.3"/>
    </reaction>
</comment>
<dbReference type="AlphaFoldDB" id="A0A8I0MVI1"/>
<dbReference type="GO" id="GO:0005524">
    <property type="term" value="F:ATP binding"/>
    <property type="evidence" value="ECO:0007669"/>
    <property type="project" value="UniProtKB-KW"/>
</dbReference>
<evidence type="ECO:0000259" key="21">
    <source>
        <dbReference type="PROSITE" id="PS50113"/>
    </source>
</evidence>
<dbReference type="SMART" id="SM00091">
    <property type="entry name" value="PAS"/>
    <property type="match status" value="1"/>
</dbReference>
<dbReference type="SUPFAM" id="SSF47384">
    <property type="entry name" value="Homodimeric domain of signal transducing histidine kinase"/>
    <property type="match status" value="1"/>
</dbReference>
<dbReference type="SUPFAM" id="SSF55785">
    <property type="entry name" value="PYP-like sensor domain (PAS domain)"/>
    <property type="match status" value="1"/>
</dbReference>
<evidence type="ECO:0000256" key="9">
    <source>
        <dbReference type="ARBA" id="ARBA00022840"/>
    </source>
</evidence>
<dbReference type="RefSeq" id="WP_244297285.1">
    <property type="nucleotide sequence ID" value="NZ_AQHF01000020.1"/>
</dbReference>
<dbReference type="Pfam" id="PF02518">
    <property type="entry name" value="HATPase_c"/>
    <property type="match status" value="1"/>
</dbReference>
<gene>
    <name evidence="23" type="ORF">PPEP_a1132</name>
</gene>
<feature type="transmembrane region" description="Helical" evidence="17">
    <location>
        <begin position="313"/>
        <end position="337"/>
    </location>
</feature>
<evidence type="ECO:0000259" key="20">
    <source>
        <dbReference type="PROSITE" id="PS50112"/>
    </source>
</evidence>
<dbReference type="CDD" id="cd00082">
    <property type="entry name" value="HisKA"/>
    <property type="match status" value="1"/>
</dbReference>
<dbReference type="InterPro" id="IPR001789">
    <property type="entry name" value="Sig_transdc_resp-reg_receiver"/>
</dbReference>
<feature type="domain" description="Response regulatory" evidence="19">
    <location>
        <begin position="776"/>
        <end position="890"/>
    </location>
</feature>
<keyword evidence="5" id="KW-0808">Transferase</keyword>
<evidence type="ECO:0000256" key="2">
    <source>
        <dbReference type="ARBA" id="ARBA00004370"/>
    </source>
</evidence>
<dbReference type="PROSITE" id="PS50112">
    <property type="entry name" value="PAS"/>
    <property type="match status" value="1"/>
</dbReference>
<dbReference type="SMART" id="SM00387">
    <property type="entry name" value="HATPase_c"/>
    <property type="match status" value="1"/>
</dbReference>
<dbReference type="SUPFAM" id="SSF55874">
    <property type="entry name" value="ATPase domain of HSP90 chaperone/DNA topoisomerase II/histidine kinase"/>
    <property type="match status" value="1"/>
</dbReference>
<dbReference type="EMBL" id="AQHF01000020">
    <property type="protein sequence ID" value="MBE0346106.1"/>
    <property type="molecule type" value="Genomic_DNA"/>
</dbReference>
<keyword evidence="10 17" id="KW-1133">Transmembrane helix</keyword>
<evidence type="ECO:0000256" key="7">
    <source>
        <dbReference type="ARBA" id="ARBA00022741"/>
    </source>
</evidence>
<dbReference type="Pfam" id="PF00512">
    <property type="entry name" value="HisKA"/>
    <property type="match status" value="1"/>
</dbReference>
<keyword evidence="9" id="KW-0067">ATP-binding</keyword>
<sequence>MPLPSIYQIRLLPLIAALVVLIVGMAYGLVLFEQEKQHHAEKVSSALSSRLAHITEGVRERVTLYWYGVLGLRSAIYANPQQFNYQAMQQYIQSFNFEVEYPGARGLGFIKYIPTAQLDTFVARAKTERSDNNFAIKYLNPHSDSNFVIQYIEPEINNKQAVGLDIGSEENRRAAALEAATTNSPRLTAPITLVQADNKIKYGFLILAPVYNTPVDIHETTIHLDNLVGWTYSPLLVDEILSTLLSFRQDVSVQISDVTNVTAIPFYSSMPKGAVAAKHMSTKQLYLFGRVWEVTTSPTPMFIKSLNLTSPNLILQVSLLVSFLLAVITYILLLSYLQQRLAEKEKLAVEAEKALSLAKLNSSLEQEVKARTKEIVKYSQLHTSIVEGSGYAIIATDKSGNITQFNPAAERLLGYKKAELIGKYYPDSCHLKSEVIAKAHALTDELKQPIQPDFEVFIAKAKQGEVDTSRWTYVTKQNQHVQIKLNVTALRDEQGQIDGFLGIANDLTEQLKHERELSQAKEAAEQAAKAKAMFLANMSHEIRTPMNGLYGTLQLLKSEPLSNTASDLVEKATYSIKALNTIINDILDFSKIEAGRIELEQRVFDIGVLIEHLHSDFLVLAKNKGLDFKVDMMLEHKHWLGDEVRTRQILLNLLSNSIKFTESGHIKIQVTTLENETGLLIKVVDTGIGMSDTTIQKLFSRFEQADKSTTRKFGGTGLGLSITRSLVELMAGKISVESKLGHGSVFTVELPLQRSTQITTSSKHAEDSAPDLSGVAILLAEDNPINQMVVRSMINKSNGDITLANNGKEAIELATKHSPDLILMDIQMPEMDGVDACKYLKQHHPQIPIIALTANAFAEDKALYERVGFDGYVAKPIDQNELINVIGTVLNSRK</sequence>
<dbReference type="SMART" id="SM01079">
    <property type="entry name" value="CHASE"/>
    <property type="match status" value="1"/>
</dbReference>
<dbReference type="InterPro" id="IPR036097">
    <property type="entry name" value="HisK_dim/P_sf"/>
</dbReference>
<dbReference type="Gene3D" id="3.30.565.10">
    <property type="entry name" value="Histidine kinase-like ATPase, C-terminal domain"/>
    <property type="match status" value="1"/>
</dbReference>
<keyword evidence="12 17" id="KW-0472">Membrane</keyword>
<keyword evidence="24" id="KW-1185">Reference proteome</keyword>
<dbReference type="FunFam" id="3.30.565.10:FF:000010">
    <property type="entry name" value="Sensor histidine kinase RcsC"/>
    <property type="match status" value="1"/>
</dbReference>
<keyword evidence="11" id="KW-0902">Two-component regulatory system</keyword>
<dbReference type="CDD" id="cd16922">
    <property type="entry name" value="HATPase_EvgS-ArcB-TorS-like"/>
    <property type="match status" value="1"/>
</dbReference>
<dbReference type="InterPro" id="IPR035965">
    <property type="entry name" value="PAS-like_dom_sf"/>
</dbReference>
<dbReference type="PROSITE" id="PS50110">
    <property type="entry name" value="RESPONSE_REGULATORY"/>
    <property type="match status" value="1"/>
</dbReference>
<dbReference type="PROSITE" id="PS50109">
    <property type="entry name" value="HIS_KIN"/>
    <property type="match status" value="1"/>
</dbReference>
<dbReference type="EC" id="2.7.13.3" evidence="3"/>
<dbReference type="SMART" id="SM00388">
    <property type="entry name" value="HisKA"/>
    <property type="match status" value="1"/>
</dbReference>
<feature type="domain" description="PAS" evidence="20">
    <location>
        <begin position="378"/>
        <end position="423"/>
    </location>
</feature>
<dbReference type="Pfam" id="PF00989">
    <property type="entry name" value="PAS"/>
    <property type="match status" value="1"/>
</dbReference>
<dbReference type="SUPFAM" id="SSF52172">
    <property type="entry name" value="CheY-like"/>
    <property type="match status" value="1"/>
</dbReference>
<evidence type="ECO:0000313" key="24">
    <source>
        <dbReference type="Proteomes" id="UP000660708"/>
    </source>
</evidence>
<dbReference type="InterPro" id="IPR036890">
    <property type="entry name" value="HATPase_C_sf"/>
</dbReference>
<dbReference type="InterPro" id="IPR000700">
    <property type="entry name" value="PAS-assoc_C"/>
</dbReference>
<dbReference type="GO" id="GO:0016020">
    <property type="term" value="C:membrane"/>
    <property type="evidence" value="ECO:0007669"/>
    <property type="project" value="UniProtKB-SubCell"/>
</dbReference>
<keyword evidence="8" id="KW-0418">Kinase</keyword>
<dbReference type="Gene3D" id="1.10.287.130">
    <property type="match status" value="1"/>
</dbReference>
<dbReference type="InterPro" id="IPR011006">
    <property type="entry name" value="CheY-like_superfamily"/>
</dbReference>
<evidence type="ECO:0000256" key="13">
    <source>
        <dbReference type="ARBA" id="ARBA00064003"/>
    </source>
</evidence>
<dbReference type="CDD" id="cd17546">
    <property type="entry name" value="REC_hyHK_CKI1_RcsC-like"/>
    <property type="match status" value="1"/>
</dbReference>
<feature type="coiled-coil region" evidence="16">
    <location>
        <begin position="334"/>
        <end position="361"/>
    </location>
</feature>
<evidence type="ECO:0000259" key="19">
    <source>
        <dbReference type="PROSITE" id="PS50110"/>
    </source>
</evidence>
<dbReference type="InterPro" id="IPR004358">
    <property type="entry name" value="Sig_transdc_His_kin-like_C"/>
</dbReference>
<dbReference type="InterPro" id="IPR003661">
    <property type="entry name" value="HisK_dim/P_dom"/>
</dbReference>
<evidence type="ECO:0000256" key="8">
    <source>
        <dbReference type="ARBA" id="ARBA00022777"/>
    </source>
</evidence>
<dbReference type="InterPro" id="IPR000014">
    <property type="entry name" value="PAS"/>
</dbReference>
<dbReference type="CDD" id="cd00130">
    <property type="entry name" value="PAS"/>
    <property type="match status" value="1"/>
</dbReference>
<dbReference type="GO" id="GO:0006355">
    <property type="term" value="P:regulation of DNA-templated transcription"/>
    <property type="evidence" value="ECO:0007669"/>
    <property type="project" value="InterPro"/>
</dbReference>
<accession>A0A8I0MVI1</accession>
<dbReference type="SMART" id="SM00086">
    <property type="entry name" value="PAC"/>
    <property type="match status" value="1"/>
</dbReference>
<dbReference type="SMART" id="SM00448">
    <property type="entry name" value="REC"/>
    <property type="match status" value="1"/>
</dbReference>
<dbReference type="Gene3D" id="3.40.50.2300">
    <property type="match status" value="1"/>
</dbReference>
<comment type="subcellular location">
    <subcellularLocation>
        <location evidence="2">Membrane</location>
    </subcellularLocation>
</comment>
<protein>
    <recommendedName>
        <fullName evidence="14">Sensory/regulatory protein RpfC</fullName>
        <ecNumber evidence="3">2.7.13.3</ecNumber>
    </recommendedName>
</protein>
<dbReference type="InterPro" id="IPR042240">
    <property type="entry name" value="CHASE_sf"/>
</dbReference>
<keyword evidence="7" id="KW-0547">Nucleotide-binding</keyword>
<dbReference type="Pfam" id="PF03924">
    <property type="entry name" value="CHASE"/>
    <property type="match status" value="1"/>
</dbReference>
<feature type="domain" description="CHASE" evidence="22">
    <location>
        <begin position="79"/>
        <end position="244"/>
    </location>
</feature>
<evidence type="ECO:0000313" key="23">
    <source>
        <dbReference type="EMBL" id="MBE0346106.1"/>
    </source>
</evidence>
<evidence type="ECO:0000256" key="16">
    <source>
        <dbReference type="SAM" id="Coils"/>
    </source>
</evidence>
<dbReference type="NCBIfam" id="TIGR00229">
    <property type="entry name" value="sensory_box"/>
    <property type="match status" value="1"/>
</dbReference>
<comment type="subunit">
    <text evidence="13">At low DSF concentrations, interacts with RpfF.</text>
</comment>
<proteinExistence type="predicted"/>
<dbReference type="GO" id="GO:0000155">
    <property type="term" value="F:phosphorelay sensor kinase activity"/>
    <property type="evidence" value="ECO:0007669"/>
    <property type="project" value="InterPro"/>
</dbReference>
<evidence type="ECO:0000256" key="1">
    <source>
        <dbReference type="ARBA" id="ARBA00000085"/>
    </source>
</evidence>
<dbReference type="PRINTS" id="PR00344">
    <property type="entry name" value="BCTRLSENSOR"/>
</dbReference>
<dbReference type="Gene3D" id="3.30.450.20">
    <property type="entry name" value="PAS domain"/>
    <property type="match status" value="1"/>
</dbReference>
<dbReference type="PROSITE" id="PS50113">
    <property type="entry name" value="PAC"/>
    <property type="match status" value="1"/>
</dbReference>
<evidence type="ECO:0000256" key="10">
    <source>
        <dbReference type="ARBA" id="ARBA00022989"/>
    </source>
</evidence>
<evidence type="ECO:0000256" key="6">
    <source>
        <dbReference type="ARBA" id="ARBA00022692"/>
    </source>
</evidence>
<evidence type="ECO:0000256" key="5">
    <source>
        <dbReference type="ARBA" id="ARBA00022679"/>
    </source>
</evidence>
<evidence type="ECO:0000259" key="22">
    <source>
        <dbReference type="PROSITE" id="PS50839"/>
    </source>
</evidence>
<organism evidence="23 24">
    <name type="scientific">Pseudoalteromonas peptidolytica F12-50-A1</name>
    <dbReference type="NCBI Taxonomy" id="1315280"/>
    <lineage>
        <taxon>Bacteria</taxon>
        <taxon>Pseudomonadati</taxon>
        <taxon>Pseudomonadota</taxon>
        <taxon>Gammaproteobacteria</taxon>
        <taxon>Alteromonadales</taxon>
        <taxon>Pseudoalteromonadaceae</taxon>
        <taxon>Pseudoalteromonas</taxon>
    </lineage>
</organism>
<dbReference type="InterPro" id="IPR003594">
    <property type="entry name" value="HATPase_dom"/>
</dbReference>
<reference evidence="23 24" key="1">
    <citation type="submission" date="2015-06" db="EMBL/GenBank/DDBJ databases">
        <title>Genome sequence of Pseudoalteromonas peptidolytica.</title>
        <authorList>
            <person name="Xie B.-B."/>
            <person name="Rong J.-C."/>
            <person name="Qin Q.-L."/>
            <person name="Zhang Y.-Z."/>
        </authorList>
    </citation>
    <scope>NUCLEOTIDE SEQUENCE [LARGE SCALE GENOMIC DNA]</scope>
    <source>
        <strain evidence="23 24">F12-50-A1</strain>
    </source>
</reference>
<evidence type="ECO:0000256" key="11">
    <source>
        <dbReference type="ARBA" id="ARBA00023012"/>
    </source>
</evidence>
<keyword evidence="16" id="KW-0175">Coiled coil</keyword>
<evidence type="ECO:0000256" key="4">
    <source>
        <dbReference type="ARBA" id="ARBA00022553"/>
    </source>
</evidence>
<dbReference type="Pfam" id="PF00072">
    <property type="entry name" value="Response_reg"/>
    <property type="match status" value="1"/>
</dbReference>
<evidence type="ECO:0000259" key="18">
    <source>
        <dbReference type="PROSITE" id="PS50109"/>
    </source>
</evidence>
<name>A0A8I0MVI1_9GAMM</name>
<feature type="domain" description="Histidine kinase" evidence="18">
    <location>
        <begin position="537"/>
        <end position="754"/>
    </location>
</feature>
<feature type="domain" description="PAC" evidence="21">
    <location>
        <begin position="467"/>
        <end position="519"/>
    </location>
</feature>
<dbReference type="InterPro" id="IPR001610">
    <property type="entry name" value="PAC"/>
</dbReference>
<dbReference type="InterPro" id="IPR013767">
    <property type="entry name" value="PAS_fold"/>
</dbReference>
<dbReference type="PANTHER" id="PTHR43047:SF64">
    <property type="entry name" value="HISTIDINE KINASE CONTAINING CHEY-HOMOLOGOUS RECEIVER DOMAIN AND PAS DOMAIN-RELATED"/>
    <property type="match status" value="1"/>
</dbReference>
<dbReference type="PROSITE" id="PS50839">
    <property type="entry name" value="CHASE"/>
    <property type="match status" value="1"/>
</dbReference>
<dbReference type="FunFam" id="1.10.287.130:FF:000002">
    <property type="entry name" value="Two-component osmosensing histidine kinase"/>
    <property type="match status" value="1"/>
</dbReference>
<comment type="caution">
    <text evidence="23">The sequence shown here is derived from an EMBL/GenBank/DDBJ whole genome shotgun (WGS) entry which is preliminary data.</text>
</comment>
<dbReference type="PANTHER" id="PTHR43047">
    <property type="entry name" value="TWO-COMPONENT HISTIDINE PROTEIN KINASE"/>
    <property type="match status" value="1"/>
</dbReference>
<dbReference type="Gene3D" id="3.30.450.350">
    <property type="entry name" value="CHASE domain"/>
    <property type="match status" value="1"/>
</dbReference>
<evidence type="ECO:0000256" key="15">
    <source>
        <dbReference type="PROSITE-ProRule" id="PRU00169"/>
    </source>
</evidence>
<dbReference type="Proteomes" id="UP000660708">
    <property type="component" value="Unassembled WGS sequence"/>
</dbReference>
<evidence type="ECO:0000256" key="14">
    <source>
        <dbReference type="ARBA" id="ARBA00068150"/>
    </source>
</evidence>
<evidence type="ECO:0000256" key="12">
    <source>
        <dbReference type="ARBA" id="ARBA00023136"/>
    </source>
</evidence>
<dbReference type="InterPro" id="IPR006189">
    <property type="entry name" value="CHASE_dom"/>
</dbReference>